<accession>A0A544TQM8</accession>
<evidence type="ECO:0000313" key="3">
    <source>
        <dbReference type="Proteomes" id="UP000316626"/>
    </source>
</evidence>
<proteinExistence type="predicted"/>
<feature type="transmembrane region" description="Helical" evidence="1">
    <location>
        <begin position="149"/>
        <end position="169"/>
    </location>
</feature>
<feature type="transmembrane region" description="Helical" evidence="1">
    <location>
        <begin position="6"/>
        <end position="24"/>
    </location>
</feature>
<dbReference type="Proteomes" id="UP000316626">
    <property type="component" value="Unassembled WGS sequence"/>
</dbReference>
<dbReference type="EMBL" id="VDGI01000011">
    <property type="protein sequence ID" value="TQR19750.1"/>
    <property type="molecule type" value="Genomic_DNA"/>
</dbReference>
<comment type="caution">
    <text evidence="2">The sequence shown here is derived from an EMBL/GenBank/DDBJ whole genome shotgun (WGS) entry which is preliminary data.</text>
</comment>
<keyword evidence="1" id="KW-0812">Transmembrane</keyword>
<feature type="transmembrane region" description="Helical" evidence="1">
    <location>
        <begin position="58"/>
        <end position="78"/>
    </location>
</feature>
<feature type="transmembrane region" description="Helical" evidence="1">
    <location>
        <begin position="212"/>
        <end position="229"/>
    </location>
</feature>
<sequence>MNAITLGILLFLSVSTGGVLAWFISKLFFNSEVALSLLCGGFLVGLLANDIFPNALKIYGSFGVTLGILIGYLFFLVLKDSFHSSTPLKTSIFLLMLAMFLHTIPLSITIGNLLEDSTFGGTVTASTILHHLPEGFALTSAVLSQGEKLWRLFVCFIGLSVFFSIFIWIGHHLNLTIKSQSVLVGVSIGLIASTSIKEFILHNIRAVPLKLFLLYILSGYVLSNLFHFFL</sequence>
<protein>
    <submittedName>
        <fullName evidence="2">Zinc transporter family protein</fullName>
    </submittedName>
</protein>
<reference evidence="2 3" key="1">
    <citation type="submission" date="2019-06" db="EMBL/GenBank/DDBJ databases">
        <title>Psychrobacillus vulpis sp. nov., a new species isolated from feces of a red fox that inhabits in The Tablas de Daimiel Natural Park, Albacete, Spain.</title>
        <authorList>
            <person name="Rodriguez M."/>
            <person name="Reina J.C."/>
            <person name="Bejar V."/>
            <person name="Llamas I."/>
        </authorList>
    </citation>
    <scope>NUCLEOTIDE SEQUENCE [LARGE SCALE GENOMIC DNA]</scope>
    <source>
        <strain evidence="2 3">Z8</strain>
    </source>
</reference>
<dbReference type="AlphaFoldDB" id="A0A544TQM8"/>
<feature type="transmembrane region" description="Helical" evidence="1">
    <location>
        <begin position="90"/>
        <end position="110"/>
    </location>
</feature>
<keyword evidence="1" id="KW-0472">Membrane</keyword>
<gene>
    <name evidence="2" type="ORF">FG384_11075</name>
</gene>
<name>A0A544TQM8_9BACI</name>
<feature type="transmembrane region" description="Helical" evidence="1">
    <location>
        <begin position="33"/>
        <end position="52"/>
    </location>
</feature>
<organism evidence="2 3">
    <name type="scientific">Psychrobacillus vulpis</name>
    <dbReference type="NCBI Taxonomy" id="2325572"/>
    <lineage>
        <taxon>Bacteria</taxon>
        <taxon>Bacillati</taxon>
        <taxon>Bacillota</taxon>
        <taxon>Bacilli</taxon>
        <taxon>Bacillales</taxon>
        <taxon>Bacillaceae</taxon>
        <taxon>Psychrobacillus</taxon>
    </lineage>
</organism>
<keyword evidence="3" id="KW-1185">Reference proteome</keyword>
<dbReference type="RefSeq" id="WP_142642660.1">
    <property type="nucleotide sequence ID" value="NZ_VDGI01000011.1"/>
</dbReference>
<evidence type="ECO:0000313" key="2">
    <source>
        <dbReference type="EMBL" id="TQR19750.1"/>
    </source>
</evidence>
<evidence type="ECO:0000256" key="1">
    <source>
        <dbReference type="SAM" id="Phobius"/>
    </source>
</evidence>
<dbReference type="OrthoDB" id="9787346at2"/>
<keyword evidence="1" id="KW-1133">Transmembrane helix</keyword>
<feature type="transmembrane region" description="Helical" evidence="1">
    <location>
        <begin position="181"/>
        <end position="200"/>
    </location>
</feature>